<dbReference type="Proteomes" id="UP000029223">
    <property type="component" value="Unassembled WGS sequence"/>
</dbReference>
<reference evidence="14" key="1">
    <citation type="submission" date="2014-09" db="EMBL/GenBank/DDBJ databases">
        <title>Vibrio variabilis JCM 19239. (C206) whole genome shotgun sequence.</title>
        <authorList>
            <person name="Sawabe T."/>
            <person name="Meirelles P."/>
            <person name="Nakanishi M."/>
            <person name="Sayaka M."/>
            <person name="Hattori M."/>
            <person name="Ohkuma M."/>
        </authorList>
    </citation>
    <scope>NUCLEOTIDE SEQUENCE [LARGE SCALE GENOMIC DNA]</scope>
    <source>
        <strain evidence="14">JCM 19239</strain>
    </source>
</reference>
<dbReference type="InterPro" id="IPR016824">
    <property type="entry name" value="Tfp-pilus_assembly_FimT"/>
</dbReference>
<dbReference type="InterPro" id="IPR045584">
    <property type="entry name" value="Pilin-like"/>
</dbReference>
<organism evidence="13 14">
    <name type="scientific">Vibrio variabilis</name>
    <dbReference type="NCBI Taxonomy" id="990271"/>
    <lineage>
        <taxon>Bacteria</taxon>
        <taxon>Pseudomonadati</taxon>
        <taxon>Pseudomonadota</taxon>
        <taxon>Gammaproteobacteria</taxon>
        <taxon>Vibrionales</taxon>
        <taxon>Vibrionaceae</taxon>
        <taxon>Vibrio</taxon>
    </lineage>
</organism>
<dbReference type="PIRSF" id="PIRSF024622">
    <property type="entry name" value="Tfp_FimT"/>
    <property type="match status" value="1"/>
</dbReference>
<evidence type="ECO:0000313" key="13">
    <source>
        <dbReference type="EMBL" id="GAL23743.1"/>
    </source>
</evidence>
<keyword evidence="5" id="KW-0997">Cell inner membrane</keyword>
<evidence type="ECO:0000256" key="2">
    <source>
        <dbReference type="ARBA" id="ARBA00021549"/>
    </source>
</evidence>
<keyword evidence="14" id="KW-1185">Reference proteome</keyword>
<dbReference type="Pfam" id="PF12019">
    <property type="entry name" value="GspH"/>
    <property type="match status" value="1"/>
</dbReference>
<proteinExistence type="inferred from homology"/>
<sequence>MVRGFTFLELIITIVVSGIILMAMVPAFTNTAKANKVERAVLELYGIIVQTQAESILRNQPLWLHFEGLPEGASNGGWSAVMANSESLNSADTDRLFTLSGVPFDGVTLEVNFNGEQLKIDHITGAVRAAGNITIKPYPQSEGFAKIVTDANSGRVRACQNGAEFGLGAC</sequence>
<evidence type="ECO:0000256" key="7">
    <source>
        <dbReference type="ARBA" id="ARBA00022989"/>
    </source>
</evidence>
<dbReference type="EMBL" id="BBMS01000001">
    <property type="protein sequence ID" value="GAL23743.1"/>
    <property type="molecule type" value="Genomic_DNA"/>
</dbReference>
<protein>
    <recommendedName>
        <fullName evidence="2">Type II secretion system protein H</fullName>
    </recommendedName>
    <alternativeName>
        <fullName evidence="10">General secretion pathway protein H</fullName>
    </alternativeName>
</protein>
<evidence type="ECO:0000256" key="9">
    <source>
        <dbReference type="ARBA" id="ARBA00025772"/>
    </source>
</evidence>
<dbReference type="NCBIfam" id="TIGR02532">
    <property type="entry name" value="IV_pilin_GFxxxE"/>
    <property type="match status" value="1"/>
</dbReference>
<comment type="caution">
    <text evidence="13">The sequence shown here is derived from an EMBL/GenBank/DDBJ whole genome shotgun (WGS) entry which is preliminary data.</text>
</comment>
<comment type="similarity">
    <text evidence="9">Belongs to the GSP H family.</text>
</comment>
<keyword evidence="6 11" id="KW-0812">Transmembrane</keyword>
<feature type="transmembrane region" description="Helical" evidence="11">
    <location>
        <begin position="7"/>
        <end position="28"/>
    </location>
</feature>
<evidence type="ECO:0000256" key="3">
    <source>
        <dbReference type="ARBA" id="ARBA00022475"/>
    </source>
</evidence>
<name>A0ABQ0J4P2_9VIBR</name>
<evidence type="ECO:0000256" key="6">
    <source>
        <dbReference type="ARBA" id="ARBA00022692"/>
    </source>
</evidence>
<evidence type="ECO:0000256" key="1">
    <source>
        <dbReference type="ARBA" id="ARBA00004377"/>
    </source>
</evidence>
<keyword evidence="7 11" id="KW-1133">Transmembrane helix</keyword>
<dbReference type="SUPFAM" id="SSF54523">
    <property type="entry name" value="Pili subunits"/>
    <property type="match status" value="1"/>
</dbReference>
<evidence type="ECO:0000256" key="4">
    <source>
        <dbReference type="ARBA" id="ARBA00022481"/>
    </source>
</evidence>
<dbReference type="Gene3D" id="3.30.700.10">
    <property type="entry name" value="Glycoprotein, Type 4 Pilin"/>
    <property type="match status" value="1"/>
</dbReference>
<accession>A0ABQ0J4P2</accession>
<keyword evidence="8 11" id="KW-0472">Membrane</keyword>
<evidence type="ECO:0000256" key="11">
    <source>
        <dbReference type="SAM" id="Phobius"/>
    </source>
</evidence>
<gene>
    <name evidence="13" type="ORF">JCM19239_7697</name>
</gene>
<feature type="domain" description="General secretion pathway GspH" evidence="12">
    <location>
        <begin position="43"/>
        <end position="144"/>
    </location>
</feature>
<evidence type="ECO:0000259" key="12">
    <source>
        <dbReference type="Pfam" id="PF12019"/>
    </source>
</evidence>
<keyword evidence="3" id="KW-1003">Cell membrane</keyword>
<keyword evidence="4" id="KW-0488">Methylation</keyword>
<evidence type="ECO:0000256" key="5">
    <source>
        <dbReference type="ARBA" id="ARBA00022519"/>
    </source>
</evidence>
<evidence type="ECO:0000313" key="14">
    <source>
        <dbReference type="Proteomes" id="UP000029223"/>
    </source>
</evidence>
<dbReference type="InterPro" id="IPR012902">
    <property type="entry name" value="N_methyl_site"/>
</dbReference>
<comment type="subcellular location">
    <subcellularLocation>
        <location evidence="1">Cell inner membrane</location>
        <topology evidence="1">Single-pass membrane protein</topology>
    </subcellularLocation>
</comment>
<dbReference type="InterPro" id="IPR022346">
    <property type="entry name" value="T2SS_GspH"/>
</dbReference>
<evidence type="ECO:0000256" key="8">
    <source>
        <dbReference type="ARBA" id="ARBA00023136"/>
    </source>
</evidence>
<evidence type="ECO:0000256" key="10">
    <source>
        <dbReference type="ARBA" id="ARBA00030775"/>
    </source>
</evidence>